<dbReference type="Proteomes" id="UP000682892">
    <property type="component" value="Chromosome 3"/>
</dbReference>
<sequence length="370" mass="42595">MEQIILQIEAESEPERTKLKQIIQEYLENGEEDIADINEIPEDLQQAEPPGGDPSVETIPKDQEDVQLSNSPNPYAGITLEREIDINIFFSKTEEGMSIIETLREAKKPSDKTVKQITHLLGQFLKLNYGVRASTFYKNILAKSLVQTYPVLASSVSVVPHALWFYLNGRGDGKHAGKIHYHMEYLAKQAGTRVFNRKSQKIQNQHLTKPESADLCEADLFAMVEELKFIVPVAENRNRINELWESTFAYRCQYRANNDVLSFLEEFPVSIAFLGELIEYDYQRLTGRNIVFVNEWSKWQQKVLHAHKYMFKEISDDFLRALAIIRAKNPTRGSKRLRDEEASKANPLNGLLHWTKLDDPHQLQSPDYAN</sequence>
<dbReference type="PhylomeDB" id="Q17MH1"/>
<reference evidence="2" key="1">
    <citation type="submission" date="2005-10" db="EMBL/GenBank/DDBJ databases">
        <authorList>
            <person name="Loftus B.J."/>
            <person name="Nene V.M."/>
            <person name="Hannick L.I."/>
            <person name="Bidwell S."/>
            <person name="Haas B."/>
            <person name="Amedeo P."/>
            <person name="Orvis J."/>
            <person name="Wortman J.R."/>
            <person name="White O.R."/>
            <person name="Salzberg S."/>
            <person name="Shumway M."/>
            <person name="Koo H."/>
            <person name="Zhao Y."/>
            <person name="Holmes M."/>
            <person name="Miller J."/>
            <person name="Schatz M."/>
            <person name="Pop M."/>
            <person name="Pai G."/>
            <person name="Utterback T."/>
            <person name="Rogers Y.-H."/>
            <person name="Kravitz S."/>
            <person name="Fraser C.M."/>
        </authorList>
    </citation>
    <scope>NUCLEOTIDE SEQUENCE</scope>
    <source>
        <strain evidence="2">Liverpool</strain>
    </source>
</reference>
<name>Q17MH1_AEDAE</name>
<dbReference type="HOGENOM" id="CLU_1062511_0_0_1"/>
<dbReference type="AlphaFoldDB" id="Q17MH1"/>
<dbReference type="VEuPathDB" id="VectorBase:AAEL020641"/>
<protein>
    <submittedName>
        <fullName evidence="2">AAEL001027-PA</fullName>
    </submittedName>
</protein>
<proteinExistence type="predicted"/>
<organism evidence="2 3">
    <name type="scientific">Aedes aegypti</name>
    <name type="common">Yellowfever mosquito</name>
    <name type="synonym">Culex aegypti</name>
    <dbReference type="NCBI Taxonomy" id="7159"/>
    <lineage>
        <taxon>Eukaryota</taxon>
        <taxon>Metazoa</taxon>
        <taxon>Ecdysozoa</taxon>
        <taxon>Arthropoda</taxon>
        <taxon>Hexapoda</taxon>
        <taxon>Insecta</taxon>
        <taxon>Pterygota</taxon>
        <taxon>Neoptera</taxon>
        <taxon>Endopterygota</taxon>
        <taxon>Diptera</taxon>
        <taxon>Nematocera</taxon>
        <taxon>Culicoidea</taxon>
        <taxon>Culicidae</taxon>
        <taxon>Culicinae</taxon>
        <taxon>Aedini</taxon>
        <taxon>Aedes</taxon>
        <taxon>Stegomyia</taxon>
    </lineage>
</organism>
<accession>Q17MH1</accession>
<evidence type="ECO:0000313" key="2">
    <source>
        <dbReference type="EMBL" id="EAT47867.1"/>
    </source>
</evidence>
<dbReference type="PaxDb" id="7159-AAEL001027-PA"/>
<dbReference type="EMBL" id="CH477206">
    <property type="protein sequence ID" value="EAT47867.1"/>
    <property type="molecule type" value="Genomic_DNA"/>
</dbReference>
<reference evidence="2" key="2">
    <citation type="journal article" date="2007" name="Science">
        <title>Genome sequence of Aedes aegypti, a major arbovirus vector.</title>
        <authorList>
            <person name="Nene V."/>
            <person name="Wortman J.R."/>
            <person name="Lawson D."/>
            <person name="Haas B."/>
            <person name="Kodira C."/>
            <person name="Tu Z.J."/>
            <person name="Loftus B."/>
            <person name="Xi Z."/>
            <person name="Megy K."/>
            <person name="Grabherr M."/>
            <person name="Ren Q."/>
            <person name="Zdobnov E.M."/>
            <person name="Lobo N.F."/>
            <person name="Campbell K.S."/>
            <person name="Brown S.E."/>
            <person name="Bonaldo M.F."/>
            <person name="Zhu J."/>
            <person name="Sinkins S.P."/>
            <person name="Hogenkamp D.G."/>
            <person name="Amedeo P."/>
            <person name="Arensburger P."/>
            <person name="Atkinson P.W."/>
            <person name="Bidwell S."/>
            <person name="Biedler J."/>
            <person name="Birney E."/>
            <person name="Bruggner R.V."/>
            <person name="Costas J."/>
            <person name="Coy M.R."/>
            <person name="Crabtree J."/>
            <person name="Crawford M."/>
            <person name="Debruyn B."/>
            <person name="Decaprio D."/>
            <person name="Eiglmeier K."/>
            <person name="Eisenstadt E."/>
            <person name="El-Dorry H."/>
            <person name="Gelbart W.M."/>
            <person name="Gomes S.L."/>
            <person name="Hammond M."/>
            <person name="Hannick L.I."/>
            <person name="Hogan J.R."/>
            <person name="Holmes M.H."/>
            <person name="Jaffe D."/>
            <person name="Johnston J.S."/>
            <person name="Kennedy R.C."/>
            <person name="Koo H."/>
            <person name="Kravitz S."/>
            <person name="Kriventseva E.V."/>
            <person name="Kulp D."/>
            <person name="Labutti K."/>
            <person name="Lee E."/>
            <person name="Li S."/>
            <person name="Lovin D.D."/>
            <person name="Mao C."/>
            <person name="Mauceli E."/>
            <person name="Menck C.F."/>
            <person name="Miller J.R."/>
            <person name="Montgomery P."/>
            <person name="Mori A."/>
            <person name="Nascimento A.L."/>
            <person name="Naveira H.F."/>
            <person name="Nusbaum C."/>
            <person name="O'leary S."/>
            <person name="Orvis J."/>
            <person name="Pertea M."/>
            <person name="Quesneville H."/>
            <person name="Reidenbach K.R."/>
            <person name="Rogers Y.H."/>
            <person name="Roth C.W."/>
            <person name="Schneider J.R."/>
            <person name="Schatz M."/>
            <person name="Shumway M."/>
            <person name="Stanke M."/>
            <person name="Stinson E.O."/>
            <person name="Tubio J.M."/>
            <person name="Vanzee J.P."/>
            <person name="Verjovski-Almeida S."/>
            <person name="Werner D."/>
            <person name="White O."/>
            <person name="Wyder S."/>
            <person name="Zeng Q."/>
            <person name="Zhao Q."/>
            <person name="Zhao Y."/>
            <person name="Hill C.A."/>
            <person name="Raikhel A.S."/>
            <person name="Soares M.B."/>
            <person name="Knudson D.L."/>
            <person name="Lee N.H."/>
            <person name="Galagan J."/>
            <person name="Salzberg S.L."/>
            <person name="Paulsen I.T."/>
            <person name="Dimopoulos G."/>
            <person name="Collins F.H."/>
            <person name="Birren B."/>
            <person name="Fraser-Liggett C.M."/>
            <person name="Severson D.W."/>
        </authorList>
    </citation>
    <scope>NUCLEOTIDE SEQUENCE [LARGE SCALE GENOMIC DNA]</scope>
    <source>
        <strain evidence="2">Liverpool</strain>
    </source>
</reference>
<dbReference type="OMA" id="PHEEHEP"/>
<reference evidence="2" key="3">
    <citation type="submission" date="2012-09" db="EMBL/GenBank/DDBJ databases">
        <authorList>
            <consortium name="VectorBase"/>
        </authorList>
    </citation>
    <scope>NUCLEOTIDE SEQUENCE</scope>
    <source>
        <strain evidence="2">Liverpool</strain>
    </source>
</reference>
<feature type="region of interest" description="Disordered" evidence="1">
    <location>
        <begin position="42"/>
        <end position="72"/>
    </location>
</feature>
<evidence type="ECO:0000313" key="3">
    <source>
        <dbReference type="Proteomes" id="UP000682892"/>
    </source>
</evidence>
<gene>
    <name evidence="2" type="ORF">AaeL_AAEL001027</name>
</gene>
<evidence type="ECO:0000256" key="1">
    <source>
        <dbReference type="SAM" id="MobiDB-lite"/>
    </source>
</evidence>